<reference evidence="2" key="1">
    <citation type="submission" date="2018-12" db="EMBL/GenBank/DDBJ databases">
        <authorList>
            <person name="Will S."/>
            <person name="Neumann-Schaal M."/>
            <person name="Henke P."/>
        </authorList>
    </citation>
    <scope>NUCLEOTIDE SEQUENCE</scope>
    <source>
        <strain evidence="2">PCC 7102</strain>
    </source>
</reference>
<protein>
    <submittedName>
        <fullName evidence="2">Uncharacterized protein</fullName>
    </submittedName>
</protein>
<evidence type="ECO:0000313" key="2">
    <source>
        <dbReference type="EMBL" id="RUT08872.1"/>
    </source>
</evidence>
<name>A0A433VS95_9CYAN</name>
<dbReference type="Proteomes" id="UP000271624">
    <property type="component" value="Unassembled WGS sequence"/>
</dbReference>
<organism evidence="2 3">
    <name type="scientific">Dulcicalothrix desertica PCC 7102</name>
    <dbReference type="NCBI Taxonomy" id="232991"/>
    <lineage>
        <taxon>Bacteria</taxon>
        <taxon>Bacillati</taxon>
        <taxon>Cyanobacteriota</taxon>
        <taxon>Cyanophyceae</taxon>
        <taxon>Nostocales</taxon>
        <taxon>Calotrichaceae</taxon>
        <taxon>Dulcicalothrix</taxon>
    </lineage>
</organism>
<comment type="caution">
    <text evidence="2">The sequence shown here is derived from an EMBL/GenBank/DDBJ whole genome shotgun (WGS) entry which is preliminary data.</text>
</comment>
<feature type="coiled-coil region" evidence="1">
    <location>
        <begin position="4"/>
        <end position="43"/>
    </location>
</feature>
<dbReference type="AlphaFoldDB" id="A0A433VS95"/>
<gene>
    <name evidence="2" type="ORF">DSM106972_009250</name>
</gene>
<dbReference type="OrthoDB" id="10017976at2"/>
<evidence type="ECO:0000256" key="1">
    <source>
        <dbReference type="SAM" id="Coils"/>
    </source>
</evidence>
<accession>A0A433VS95</accession>
<sequence length="226" mass="25927">MDAATRLQQIVQEQTQRMLDAQAELDKARLEQQQKQAKAAKSAKEVTRYLSKLVDRQLKTGHVQPRVIQEYLKRYEGDYQTEYLRIACALLVNQYQGVISEATQIVGSSFNWQGHEYSLEGLYSQIVSILGRPPFQSKYWFYDMLTDALVDREQLLEDFDNPQTRRVYSEVVKKTDENYSEVIDYNGAVLTTDDIFLLQAIVDGNGYRDVLTNGGGTLKAYSKSVE</sequence>
<reference evidence="2" key="2">
    <citation type="journal article" date="2019" name="Genome Biol. Evol.">
        <title>Day and night: Metabolic profiles and evolutionary relationships of six axenic non-marine cyanobacteria.</title>
        <authorList>
            <person name="Will S.E."/>
            <person name="Henke P."/>
            <person name="Boedeker C."/>
            <person name="Huang S."/>
            <person name="Brinkmann H."/>
            <person name="Rohde M."/>
            <person name="Jarek M."/>
            <person name="Friedl T."/>
            <person name="Seufert S."/>
            <person name="Schumacher M."/>
            <person name="Overmann J."/>
            <person name="Neumann-Schaal M."/>
            <person name="Petersen J."/>
        </authorList>
    </citation>
    <scope>NUCLEOTIDE SEQUENCE [LARGE SCALE GENOMIC DNA]</scope>
    <source>
        <strain evidence="2">PCC 7102</strain>
    </source>
</reference>
<proteinExistence type="predicted"/>
<keyword evidence="1" id="KW-0175">Coiled coil</keyword>
<dbReference type="RefSeq" id="WP_127079341.1">
    <property type="nucleotide sequence ID" value="NZ_RSCL01000002.1"/>
</dbReference>
<dbReference type="EMBL" id="RSCL01000002">
    <property type="protein sequence ID" value="RUT08872.1"/>
    <property type="molecule type" value="Genomic_DNA"/>
</dbReference>
<evidence type="ECO:0000313" key="3">
    <source>
        <dbReference type="Proteomes" id="UP000271624"/>
    </source>
</evidence>
<keyword evidence="3" id="KW-1185">Reference proteome</keyword>